<evidence type="ECO:0000256" key="1">
    <source>
        <dbReference type="SAM" id="Phobius"/>
    </source>
</evidence>
<name>A0ABZ2SJI4_9ENTE</name>
<keyword evidence="3" id="KW-1185">Reference proteome</keyword>
<keyword evidence="1" id="KW-1133">Transmembrane helix</keyword>
<organism evidence="2 3">
    <name type="scientific">Candidatus Enterococcus lowellii</name>
    <dbReference type="NCBI Taxonomy" id="2230877"/>
    <lineage>
        <taxon>Bacteria</taxon>
        <taxon>Bacillati</taxon>
        <taxon>Bacillota</taxon>
        <taxon>Bacilli</taxon>
        <taxon>Lactobacillales</taxon>
        <taxon>Enterococcaceae</taxon>
        <taxon>Enterococcus</taxon>
    </lineage>
</organism>
<reference evidence="2 3" key="1">
    <citation type="submission" date="2021-03" db="EMBL/GenBank/DDBJ databases">
        <authorList>
            <person name="Gilmore M.S."/>
            <person name="Schwartzman J."/>
            <person name="Van Tyne D."/>
            <person name="Martin M."/>
            <person name="Earl A.M."/>
            <person name="Manson A.L."/>
            <person name="Straub T."/>
            <person name="Salamzade R."/>
            <person name="Saavedra J."/>
            <person name="Lebreton F."/>
            <person name="Prichula J."/>
            <person name="Schaufler K."/>
            <person name="Gaca A."/>
            <person name="Sgardioli B."/>
            <person name="Wagenaar J."/>
            <person name="Strong T."/>
        </authorList>
    </citation>
    <scope>NUCLEOTIDE SEQUENCE [LARGE SCALE GENOMIC DNA]</scope>
    <source>
        <strain evidence="2 3">DIV2402</strain>
    </source>
</reference>
<sequence length="94" mass="11221">MMKKWLLIDLILIFLFVLFDFLDYQSLSEWLFIPAFFIFIGIVITILFKKRHGYVAYFRYTVKFTEFPLINPKESPEPPQGIQILEVNDKIKNG</sequence>
<dbReference type="EMBL" id="CP147251">
    <property type="protein sequence ID" value="WYJ75642.1"/>
    <property type="molecule type" value="Genomic_DNA"/>
</dbReference>
<feature type="transmembrane region" description="Helical" evidence="1">
    <location>
        <begin position="30"/>
        <end position="48"/>
    </location>
</feature>
<keyword evidence="1" id="KW-0472">Membrane</keyword>
<evidence type="ECO:0000313" key="3">
    <source>
        <dbReference type="Proteomes" id="UP000664701"/>
    </source>
</evidence>
<feature type="transmembrane region" description="Helical" evidence="1">
    <location>
        <begin position="5"/>
        <end position="24"/>
    </location>
</feature>
<dbReference type="Proteomes" id="UP000664701">
    <property type="component" value="Chromosome"/>
</dbReference>
<gene>
    <name evidence="2" type="ORF">DOK78_000218</name>
</gene>
<reference evidence="2 3" key="2">
    <citation type="submission" date="2024-03" db="EMBL/GenBank/DDBJ databases">
        <title>The Genome Sequence of Enterococcus sp. DIV2402.</title>
        <authorList>
            <consortium name="The Broad Institute Genomics Platform"/>
            <consortium name="The Broad Institute Microbial Omics Core"/>
            <consortium name="The Broad Institute Genomic Center for Infectious Diseases"/>
            <person name="Earl A."/>
            <person name="Manson A."/>
            <person name="Gilmore M."/>
            <person name="Schwartman J."/>
            <person name="Shea T."/>
            <person name="Abouelleil A."/>
            <person name="Cao P."/>
            <person name="Chapman S."/>
            <person name="Cusick C."/>
            <person name="Young S."/>
            <person name="Neafsey D."/>
            <person name="Nusbaum C."/>
            <person name="Birren B."/>
        </authorList>
    </citation>
    <scope>NUCLEOTIDE SEQUENCE [LARGE SCALE GENOMIC DNA]</scope>
    <source>
        <strain evidence="2 3">DIV2402</strain>
    </source>
</reference>
<proteinExistence type="predicted"/>
<protein>
    <submittedName>
        <fullName evidence="2">Uncharacterized protein</fullName>
    </submittedName>
</protein>
<evidence type="ECO:0000313" key="2">
    <source>
        <dbReference type="EMBL" id="WYJ75642.1"/>
    </source>
</evidence>
<keyword evidence="1" id="KW-0812">Transmembrane</keyword>
<accession>A0ABZ2SJI4</accession>